<dbReference type="InterPro" id="IPR032675">
    <property type="entry name" value="LRR_dom_sf"/>
</dbReference>
<name>S7XSW1_SPRLO</name>
<dbReference type="EMBL" id="ATCN01000443">
    <property type="protein sequence ID" value="EPR79018.1"/>
    <property type="molecule type" value="Genomic_DNA"/>
</dbReference>
<dbReference type="PROSITE" id="PS51450">
    <property type="entry name" value="LRR"/>
    <property type="match status" value="2"/>
</dbReference>
<gene>
    <name evidence="4" type="ORF">SLOPH_1306</name>
</gene>
<evidence type="ECO:0000256" key="1">
    <source>
        <dbReference type="ARBA" id="ARBA00022614"/>
    </source>
</evidence>
<dbReference type="PANTHER" id="PTHR48051:SF39">
    <property type="entry name" value="P53-INDUCED DEATH DOMAIN PROTEIN 1"/>
    <property type="match status" value="1"/>
</dbReference>
<dbReference type="SUPFAM" id="SSF52058">
    <property type="entry name" value="L domain-like"/>
    <property type="match status" value="1"/>
</dbReference>
<feature type="signal peptide" evidence="3">
    <location>
        <begin position="1"/>
        <end position="21"/>
    </location>
</feature>
<evidence type="ECO:0000256" key="2">
    <source>
        <dbReference type="ARBA" id="ARBA00022737"/>
    </source>
</evidence>
<proteinExistence type="predicted"/>
<dbReference type="InterPro" id="IPR001611">
    <property type="entry name" value="Leu-rich_rpt"/>
</dbReference>
<dbReference type="OrthoDB" id="428734at2759"/>
<sequence>MFYFFLHFMFCVCPFIERLRSFAEHNDDLQILYESFLDSLKHSHISVDEIEGVTTLRIFGSPKVLNLPDTIGLLTDLRGLHYTHCNGDKLPYSFRGLRKLERLDISANNFLSIPNEMYSLINLKYLNISSNKIIEIGEKIFNLKILEKFYCGKNKFVKISDKFFELQNIKYFDLEGNEYFGRSPFLNRNASEFVFNISKLKDSLISLNLKKTCVNEMYLEFNLSKLEYLDISSNNLMNIPSSLRNCSNLQSFIACDNKFNFIPIFLFSLPKLKILQMRWCNIIQPLRLNPNDFPVLEKLSLPGNSFISLDIKCFTSPNLSIFHLAGRSIQKINLKELNIPNIKILIINENLNQIEGDFGNYKNLENLTLTVSKLCIIYKKLFGLINLKQLLLIAKKKDIVMFKYILNSLESSKQLNFITLSNCSLNEIPEVLFSLEMLEVIQLPNNNIKTIPDEISHLKNLKTFILNNNKIDTLSIKLFSLPNLTRLDVMNNKIGHFPYESYKFLQNSVINFDIYLLNWMATGNDIGLLDLPERYIHDISIDHFKDFDLTTPCEMYEYLENKYVKWDITNFLAIKPQVLTPHSGNFEFIEKIWNSSIKNKISESKMSDEIWEYIKAIYDKPSEIEILNINFNQGKENLKDYIENIILLLESKAEDKNILESTLLFMHDGIRFCFEGQLESLRTAYLTLKNEFRDENDMVNFINNIIADMKEDILRKITSSASQEQNVHIFSFWKNRLKDELGFLGSETYYGNSFSYEIYESRAYIIYKFIKGILQVSNFCDDVLEVINKNKKLVCLISQFFYTHQDSDIESMKILVKFEGDIEYLIITGITETGLLFLLHDMKLVYIAE</sequence>
<feature type="chain" id="PRO_5004546945" evidence="3">
    <location>
        <begin position="22"/>
        <end position="849"/>
    </location>
</feature>
<dbReference type="HOGENOM" id="CLU_016141_0_0_1"/>
<keyword evidence="1" id="KW-0433">Leucine-rich repeat</keyword>
<keyword evidence="2" id="KW-0677">Repeat</keyword>
<evidence type="ECO:0000313" key="5">
    <source>
        <dbReference type="Proteomes" id="UP000014978"/>
    </source>
</evidence>
<dbReference type="AlphaFoldDB" id="S7XSW1"/>
<accession>S7XSW1</accession>
<comment type="caution">
    <text evidence="4">The sequence shown here is derived from an EMBL/GenBank/DDBJ whole genome shotgun (WGS) entry which is preliminary data.</text>
</comment>
<dbReference type="SMART" id="SM00369">
    <property type="entry name" value="LRR_TYP"/>
    <property type="match status" value="5"/>
</dbReference>
<evidence type="ECO:0000313" key="4">
    <source>
        <dbReference type="EMBL" id="EPR79018.1"/>
    </source>
</evidence>
<dbReference type="Proteomes" id="UP000014978">
    <property type="component" value="Unassembled WGS sequence"/>
</dbReference>
<dbReference type="InterPro" id="IPR003591">
    <property type="entry name" value="Leu-rich_rpt_typical-subtyp"/>
</dbReference>
<protein>
    <submittedName>
        <fullName evidence="4">Leucine rich repeat protein</fullName>
    </submittedName>
</protein>
<keyword evidence="5" id="KW-1185">Reference proteome</keyword>
<dbReference type="PANTHER" id="PTHR48051">
    <property type="match status" value="1"/>
</dbReference>
<dbReference type="VEuPathDB" id="MicrosporidiaDB:SLOPH_1306"/>
<reference evidence="5" key="1">
    <citation type="journal article" date="2013" name="PLoS Genet.">
        <title>The genome of Spraguea lophii and the basis of host-microsporidian interactions.</title>
        <authorList>
            <person name="Campbell S.E."/>
            <person name="Williams T.A."/>
            <person name="Yousuf A."/>
            <person name="Soanes D.M."/>
            <person name="Paszkiewicz K.H."/>
            <person name="Williams B.A.P."/>
        </authorList>
    </citation>
    <scope>NUCLEOTIDE SEQUENCE [LARGE SCALE GENOMIC DNA]</scope>
    <source>
        <strain evidence="5">42_110</strain>
    </source>
</reference>
<dbReference type="STRING" id="1358809.S7XSW1"/>
<dbReference type="InterPro" id="IPR050216">
    <property type="entry name" value="LRR_domain-containing"/>
</dbReference>
<organism evidence="4 5">
    <name type="scientific">Spraguea lophii (strain 42_110)</name>
    <name type="common">Microsporidian parasite</name>
    <dbReference type="NCBI Taxonomy" id="1358809"/>
    <lineage>
        <taxon>Eukaryota</taxon>
        <taxon>Fungi</taxon>
        <taxon>Fungi incertae sedis</taxon>
        <taxon>Microsporidia</taxon>
        <taxon>Spragueidae</taxon>
        <taxon>Spraguea</taxon>
    </lineage>
</organism>
<dbReference type="Pfam" id="PF13855">
    <property type="entry name" value="LRR_8"/>
    <property type="match status" value="2"/>
</dbReference>
<evidence type="ECO:0000256" key="3">
    <source>
        <dbReference type="SAM" id="SignalP"/>
    </source>
</evidence>
<dbReference type="Pfam" id="PF00560">
    <property type="entry name" value="LRR_1"/>
    <property type="match status" value="1"/>
</dbReference>
<dbReference type="GO" id="GO:0005737">
    <property type="term" value="C:cytoplasm"/>
    <property type="evidence" value="ECO:0007669"/>
    <property type="project" value="TreeGrafter"/>
</dbReference>
<dbReference type="Gene3D" id="3.80.10.10">
    <property type="entry name" value="Ribonuclease Inhibitor"/>
    <property type="match status" value="2"/>
</dbReference>
<dbReference type="InParanoid" id="S7XSW1"/>
<keyword evidence="3" id="KW-0732">Signal</keyword>
<dbReference type="SUPFAM" id="SSF52047">
    <property type="entry name" value="RNI-like"/>
    <property type="match status" value="1"/>
</dbReference>